<dbReference type="EMBL" id="AVOT02035891">
    <property type="protein sequence ID" value="MBW0530314.1"/>
    <property type="molecule type" value="Genomic_DNA"/>
</dbReference>
<organism evidence="2 3">
    <name type="scientific">Austropuccinia psidii MF-1</name>
    <dbReference type="NCBI Taxonomy" id="1389203"/>
    <lineage>
        <taxon>Eukaryota</taxon>
        <taxon>Fungi</taxon>
        <taxon>Dikarya</taxon>
        <taxon>Basidiomycota</taxon>
        <taxon>Pucciniomycotina</taxon>
        <taxon>Pucciniomycetes</taxon>
        <taxon>Pucciniales</taxon>
        <taxon>Sphaerophragmiaceae</taxon>
        <taxon>Austropuccinia</taxon>
    </lineage>
</organism>
<feature type="compositionally biased region" description="Basic and acidic residues" evidence="1">
    <location>
        <begin position="70"/>
        <end position="88"/>
    </location>
</feature>
<accession>A0A9Q3F0F7</accession>
<name>A0A9Q3F0F7_9BASI</name>
<sequence length="136" mass="16183">METKVDGMKLRGIRPKLTLPFPFKWKLKPEHLKDMDQALQLYQPFKDTPIEHGKKEVQHRITMGRTWSKLPEDMSQRDTLQRPDENNQRLESQQKGQAPSGKDSQEKGKLSQYPGYRRAIELERAYYYFFRLTRNG</sequence>
<protein>
    <submittedName>
        <fullName evidence="2">Uncharacterized protein</fullName>
    </submittedName>
</protein>
<proteinExistence type="predicted"/>
<feature type="region of interest" description="Disordered" evidence="1">
    <location>
        <begin position="55"/>
        <end position="114"/>
    </location>
</feature>
<dbReference type="AlphaFoldDB" id="A0A9Q3F0F7"/>
<dbReference type="Proteomes" id="UP000765509">
    <property type="component" value="Unassembled WGS sequence"/>
</dbReference>
<evidence type="ECO:0000256" key="1">
    <source>
        <dbReference type="SAM" id="MobiDB-lite"/>
    </source>
</evidence>
<evidence type="ECO:0000313" key="2">
    <source>
        <dbReference type="EMBL" id="MBW0530314.1"/>
    </source>
</evidence>
<comment type="caution">
    <text evidence="2">The sequence shown here is derived from an EMBL/GenBank/DDBJ whole genome shotgun (WGS) entry which is preliminary data.</text>
</comment>
<keyword evidence="3" id="KW-1185">Reference proteome</keyword>
<gene>
    <name evidence="2" type="ORF">O181_070029</name>
</gene>
<reference evidence="2" key="1">
    <citation type="submission" date="2021-03" db="EMBL/GenBank/DDBJ databases">
        <title>Draft genome sequence of rust myrtle Austropuccinia psidii MF-1, a brazilian biotype.</title>
        <authorList>
            <person name="Quecine M.C."/>
            <person name="Pachon D.M.R."/>
            <person name="Bonatelli M.L."/>
            <person name="Correr F.H."/>
            <person name="Franceschini L.M."/>
            <person name="Leite T.F."/>
            <person name="Margarido G.R.A."/>
            <person name="Almeida C.A."/>
            <person name="Ferrarezi J.A."/>
            <person name="Labate C.A."/>
        </authorList>
    </citation>
    <scope>NUCLEOTIDE SEQUENCE</scope>
    <source>
        <strain evidence="2">MF-1</strain>
    </source>
</reference>
<evidence type="ECO:0000313" key="3">
    <source>
        <dbReference type="Proteomes" id="UP000765509"/>
    </source>
</evidence>